<comment type="function">
    <text evidence="1">VSG forms a coat on the surface of the parasite. The trypanosome evades the immune response of the host by expressing a series of antigenically distinct VSGs from an estimated 1000 VSG genes.</text>
</comment>
<keyword evidence="3" id="KW-1003">Cell membrane</keyword>
<evidence type="ECO:0000256" key="2">
    <source>
        <dbReference type="ARBA" id="ARBA00004609"/>
    </source>
</evidence>
<keyword evidence="7" id="KW-0325">Glycoprotein</keyword>
<dbReference type="GO" id="GO:0098552">
    <property type="term" value="C:side of membrane"/>
    <property type="evidence" value="ECO:0007669"/>
    <property type="project" value="UniProtKB-KW"/>
</dbReference>
<evidence type="ECO:0000259" key="9">
    <source>
        <dbReference type="Pfam" id="PF13206"/>
    </source>
</evidence>
<proteinExistence type="predicted"/>
<keyword evidence="4" id="KW-0336">GPI-anchor</keyword>
<comment type="subcellular location">
    <subcellularLocation>
        <location evidence="2">Cell membrane</location>
        <topology evidence="2">Lipid-anchor</topology>
        <topology evidence="2">GPI-anchor</topology>
    </subcellularLocation>
</comment>
<evidence type="ECO:0000256" key="7">
    <source>
        <dbReference type="ARBA" id="ARBA00023180"/>
    </source>
</evidence>
<evidence type="ECO:0000256" key="1">
    <source>
        <dbReference type="ARBA" id="ARBA00002523"/>
    </source>
</evidence>
<dbReference type="GO" id="GO:0005886">
    <property type="term" value="C:plasma membrane"/>
    <property type="evidence" value="ECO:0007669"/>
    <property type="project" value="UniProtKB-SubCell"/>
</dbReference>
<dbReference type="InterPro" id="IPR025932">
    <property type="entry name" value="Trypano_VSG_B_N_dom"/>
</dbReference>
<keyword evidence="8" id="KW-0449">Lipoprotein</keyword>
<reference evidence="10" key="1">
    <citation type="submission" date="2016-08" db="EMBL/GenBank/DDBJ databases">
        <title>VSG repertoire of Trypanosoma brucei EATRO 1125.</title>
        <authorList>
            <person name="Cross G.A."/>
        </authorList>
    </citation>
    <scope>NUCLEOTIDE SEQUENCE</scope>
    <source>
        <strain evidence="10">EATRO 1125</strain>
    </source>
</reference>
<name>A0A1J0RCR9_9TRYP</name>
<protein>
    <submittedName>
        <fullName evidence="10">Variant surface glycoprotein 1125.5412</fullName>
    </submittedName>
</protein>
<evidence type="ECO:0000256" key="5">
    <source>
        <dbReference type="ARBA" id="ARBA00022729"/>
    </source>
</evidence>
<keyword evidence="5" id="KW-0732">Signal</keyword>
<evidence type="ECO:0000256" key="8">
    <source>
        <dbReference type="ARBA" id="ARBA00023288"/>
    </source>
</evidence>
<evidence type="ECO:0000256" key="4">
    <source>
        <dbReference type="ARBA" id="ARBA00022622"/>
    </source>
</evidence>
<dbReference type="Pfam" id="PF13206">
    <property type="entry name" value="VSG_B"/>
    <property type="match status" value="1"/>
</dbReference>
<sequence length="312" mass="32680">MAPKALEELTAAPDVSQLWEKESTETKTHCAAEARRSFRKAVNGAKTHGKGNVIEAAKKLGTNPDVIAAVNTTINQITKALTDYSEATNAASDKTIPAVLEAALGGKTDGTTTVKLADATKDRQKTCGVPSTDDSGKAAGLNLAADLICLCGSDGTSESNNDACSLKTKTGDIDYADANADVKAEWRKLATECKAQYPETTLTAEALQSALLNFDNEVAKQQGINKDIIDTLGYIAGAGSTGCDGSNGGTHGACVYYGKDDTNKKALSLAWRKHITDAINKIKAAEQAANKATAIASRLLCLLTAHFAHTSW</sequence>
<feature type="domain" description="Trypanosome variant surface glycoprotein B-type N-terminal" evidence="9">
    <location>
        <begin position="19"/>
        <end position="299"/>
    </location>
</feature>
<dbReference type="EMBL" id="KX701542">
    <property type="protein sequence ID" value="APD75498.1"/>
    <property type="molecule type" value="Genomic_DNA"/>
</dbReference>
<evidence type="ECO:0000256" key="6">
    <source>
        <dbReference type="ARBA" id="ARBA00023136"/>
    </source>
</evidence>
<evidence type="ECO:0000256" key="3">
    <source>
        <dbReference type="ARBA" id="ARBA00022475"/>
    </source>
</evidence>
<evidence type="ECO:0000313" key="10">
    <source>
        <dbReference type="EMBL" id="APD75498.1"/>
    </source>
</evidence>
<accession>A0A1J0RCR9</accession>
<organism evidence="10">
    <name type="scientific">Trypanosoma brucei</name>
    <dbReference type="NCBI Taxonomy" id="5691"/>
    <lineage>
        <taxon>Eukaryota</taxon>
        <taxon>Discoba</taxon>
        <taxon>Euglenozoa</taxon>
        <taxon>Kinetoplastea</taxon>
        <taxon>Metakinetoplastina</taxon>
        <taxon>Trypanosomatida</taxon>
        <taxon>Trypanosomatidae</taxon>
        <taxon>Trypanosoma</taxon>
    </lineage>
</organism>
<keyword evidence="6" id="KW-0472">Membrane</keyword>
<dbReference type="AlphaFoldDB" id="A0A1J0RCR9"/>